<dbReference type="AlphaFoldDB" id="A0A4P8IE87"/>
<dbReference type="OrthoDB" id="1650741at2"/>
<gene>
    <name evidence="6" type="ORF">AR1Y2_2222</name>
</gene>
<keyword evidence="3" id="KW-0472">Membrane</keyword>
<evidence type="ECO:0000256" key="5">
    <source>
        <dbReference type="ARBA" id="ARBA00023288"/>
    </source>
</evidence>
<dbReference type="RefSeq" id="WP_137329006.1">
    <property type="nucleotide sequence ID" value="NZ_CP040058.1"/>
</dbReference>
<dbReference type="PANTHER" id="PTHR43649">
    <property type="entry name" value="ARABINOSE-BINDING PROTEIN-RELATED"/>
    <property type="match status" value="1"/>
</dbReference>
<dbReference type="InterPro" id="IPR006059">
    <property type="entry name" value="SBP"/>
</dbReference>
<sequence length="423" mass="47128">MDKRKSGRICAAVLICTLLLWGCSKKSTVENEKSTGQNVTTITFFGNKYEKENVEVIEEIISGFMKENPDIRVSYESLKGAEYFEALEKRMASGKGDDVFMVNHDILLKLKGKGQIADLSGLSTVSDYTDQMRGQMEEGGKIYWMPTTVSVFGLYCNTDLLEKHKQKAPETLQEWEHVCEYFKEKGTTPVISNNDISLKTLVIGEGFYSVYQKHEQKKVFKDLNNGNEKLSKYLNSGFSQAESFIKKGYIDAGKALDTEKTSDDLEEFVKGESPFMLTGAWAAGRVKSMKPGFNFEVTALPVLKNGSLLVMNADTRLSVNADSRHVDAAKRFVAYFTEAENIQRFADQQCSFSPLKGGNPSSIDEIQPLLSCYKAGKTVIGTDSLLELPIWNLTADASRQLLSGKSLKAVLKEMDQAAAKERE</sequence>
<keyword evidence="5" id="KW-0449">Lipoprotein</keyword>
<dbReference type="KEGG" id="arf:AR1Y2_2222"/>
<keyword evidence="4" id="KW-0564">Palmitate</keyword>
<dbReference type="Pfam" id="PF01547">
    <property type="entry name" value="SBP_bac_1"/>
    <property type="match status" value="1"/>
</dbReference>
<dbReference type="Proteomes" id="UP000298653">
    <property type="component" value="Chromosome"/>
</dbReference>
<proteinExistence type="predicted"/>
<keyword evidence="1" id="KW-1003">Cell membrane</keyword>
<evidence type="ECO:0000256" key="2">
    <source>
        <dbReference type="ARBA" id="ARBA00022729"/>
    </source>
</evidence>
<evidence type="ECO:0000313" key="7">
    <source>
        <dbReference type="Proteomes" id="UP000298653"/>
    </source>
</evidence>
<evidence type="ECO:0000256" key="4">
    <source>
        <dbReference type="ARBA" id="ARBA00023139"/>
    </source>
</evidence>
<accession>A0A4P8IE87</accession>
<dbReference type="PANTHER" id="PTHR43649:SF33">
    <property type="entry name" value="POLYGALACTURONAN_RHAMNOGALACTURONAN-BINDING PROTEIN YTCQ"/>
    <property type="match status" value="1"/>
</dbReference>
<dbReference type="EMBL" id="CP040058">
    <property type="protein sequence ID" value="QCP35676.1"/>
    <property type="molecule type" value="Genomic_DNA"/>
</dbReference>
<evidence type="ECO:0000313" key="6">
    <source>
        <dbReference type="EMBL" id="QCP35676.1"/>
    </source>
</evidence>
<keyword evidence="2" id="KW-0732">Signal</keyword>
<evidence type="ECO:0000256" key="1">
    <source>
        <dbReference type="ARBA" id="ARBA00022475"/>
    </source>
</evidence>
<dbReference type="InterPro" id="IPR050490">
    <property type="entry name" value="Bact_solute-bd_prot1"/>
</dbReference>
<reference evidence="6 7" key="1">
    <citation type="submission" date="2019-05" db="EMBL/GenBank/DDBJ databases">
        <title>Complete genome sequencing of Anaerostipes rhamnosivorans.</title>
        <authorList>
            <person name="Bui T.P.N."/>
            <person name="de Vos W.M."/>
        </authorList>
    </citation>
    <scope>NUCLEOTIDE SEQUENCE [LARGE SCALE GENOMIC DNA]</scope>
    <source>
        <strain evidence="6 7">1y2</strain>
    </source>
</reference>
<dbReference type="Gene3D" id="3.40.190.10">
    <property type="entry name" value="Periplasmic binding protein-like II"/>
    <property type="match status" value="2"/>
</dbReference>
<organism evidence="6 7">
    <name type="scientific">Anaerostipes rhamnosivorans</name>
    <dbReference type="NCBI Taxonomy" id="1229621"/>
    <lineage>
        <taxon>Bacteria</taxon>
        <taxon>Bacillati</taxon>
        <taxon>Bacillota</taxon>
        <taxon>Clostridia</taxon>
        <taxon>Lachnospirales</taxon>
        <taxon>Lachnospiraceae</taxon>
        <taxon>Anaerostipes</taxon>
    </lineage>
</organism>
<name>A0A4P8IE87_9FIRM</name>
<dbReference type="SUPFAM" id="SSF53850">
    <property type="entry name" value="Periplasmic binding protein-like II"/>
    <property type="match status" value="1"/>
</dbReference>
<evidence type="ECO:0000256" key="3">
    <source>
        <dbReference type="ARBA" id="ARBA00023136"/>
    </source>
</evidence>
<keyword evidence="7" id="KW-1185">Reference proteome</keyword>
<protein>
    <submittedName>
        <fullName evidence="6">Multiple sugar ABC transporter, substrate-binding protein</fullName>
    </submittedName>
</protein>